<dbReference type="InterPro" id="IPR002104">
    <property type="entry name" value="Integrase_catalytic"/>
</dbReference>
<evidence type="ECO:0000256" key="1">
    <source>
        <dbReference type="ARBA" id="ARBA00023172"/>
    </source>
</evidence>
<name>A0A941DZK7_9BACI</name>
<evidence type="ECO:0000313" key="3">
    <source>
        <dbReference type="EMBL" id="MBR7798236.1"/>
    </source>
</evidence>
<dbReference type="PROSITE" id="PS51898">
    <property type="entry name" value="TYR_RECOMBINASE"/>
    <property type="match status" value="1"/>
</dbReference>
<dbReference type="GO" id="GO:0006310">
    <property type="term" value="P:DNA recombination"/>
    <property type="evidence" value="ECO:0007669"/>
    <property type="project" value="UniProtKB-KW"/>
</dbReference>
<dbReference type="Proteomes" id="UP000675284">
    <property type="component" value="Unassembled WGS sequence"/>
</dbReference>
<sequence>MDMLKKVVRENDEHKMQYRTLIEDFHDKDFVFSRGNGYPFVTKTILMRMNRILDKTSIKKHATPHIFRHTYISMAAEAKIDIATVMEKVGHEDMKTTMKIYTHVTNKMKKDASEQISNLYGNILEKITF</sequence>
<protein>
    <submittedName>
        <fullName evidence="3">Tyrosine-type recombinase/integrase</fullName>
    </submittedName>
</protein>
<dbReference type="Pfam" id="PF00589">
    <property type="entry name" value="Phage_integrase"/>
    <property type="match status" value="1"/>
</dbReference>
<gene>
    <name evidence="3" type="ORF">KCX74_19670</name>
</gene>
<dbReference type="AlphaFoldDB" id="A0A941DZK7"/>
<reference evidence="3" key="1">
    <citation type="submission" date="2021-04" db="EMBL/GenBank/DDBJ databases">
        <title>Isolation and polyphasic classification of algal microorganism.</title>
        <authorList>
            <person name="Wang S."/>
        </authorList>
    </citation>
    <scope>NUCLEOTIDE SEQUENCE</scope>
    <source>
        <strain evidence="3">720a</strain>
    </source>
</reference>
<dbReference type="GO" id="GO:0015074">
    <property type="term" value="P:DNA integration"/>
    <property type="evidence" value="ECO:0007669"/>
    <property type="project" value="InterPro"/>
</dbReference>
<feature type="domain" description="Tyr recombinase" evidence="2">
    <location>
        <begin position="1"/>
        <end position="114"/>
    </location>
</feature>
<accession>A0A941DZK7</accession>
<proteinExistence type="predicted"/>
<dbReference type="GO" id="GO:0003677">
    <property type="term" value="F:DNA binding"/>
    <property type="evidence" value="ECO:0007669"/>
    <property type="project" value="InterPro"/>
</dbReference>
<evidence type="ECO:0000259" key="2">
    <source>
        <dbReference type="PROSITE" id="PS51898"/>
    </source>
</evidence>
<organism evidence="3 4">
    <name type="scientific">Virgibacillus salarius</name>
    <dbReference type="NCBI Taxonomy" id="447199"/>
    <lineage>
        <taxon>Bacteria</taxon>
        <taxon>Bacillati</taxon>
        <taxon>Bacillota</taxon>
        <taxon>Bacilli</taxon>
        <taxon>Bacillales</taxon>
        <taxon>Bacillaceae</taxon>
        <taxon>Virgibacillus</taxon>
    </lineage>
</organism>
<keyword evidence="4" id="KW-1185">Reference proteome</keyword>
<dbReference type="InterPro" id="IPR013762">
    <property type="entry name" value="Integrase-like_cat_sf"/>
</dbReference>
<dbReference type="EMBL" id="JAGSOT010000101">
    <property type="protein sequence ID" value="MBR7798236.1"/>
    <property type="molecule type" value="Genomic_DNA"/>
</dbReference>
<dbReference type="InterPro" id="IPR011010">
    <property type="entry name" value="DNA_brk_join_enz"/>
</dbReference>
<comment type="caution">
    <text evidence="3">The sequence shown here is derived from an EMBL/GenBank/DDBJ whole genome shotgun (WGS) entry which is preliminary data.</text>
</comment>
<keyword evidence="1" id="KW-0233">DNA recombination</keyword>
<dbReference type="SUPFAM" id="SSF56349">
    <property type="entry name" value="DNA breaking-rejoining enzymes"/>
    <property type="match status" value="1"/>
</dbReference>
<dbReference type="Gene3D" id="1.10.443.10">
    <property type="entry name" value="Intergrase catalytic core"/>
    <property type="match status" value="1"/>
</dbReference>
<evidence type="ECO:0000313" key="4">
    <source>
        <dbReference type="Proteomes" id="UP000675284"/>
    </source>
</evidence>